<sequence length="324" mass="35351">MRQHASRLSKRLVFTATKAVALLAVLTAAVLSPFVYQSGTDSAMAIGAEDNDGMVLDQQAASGKTHFLNHPSPDAPDGYSLLTLNTMDTNGTSIRIGNVTVADISEKSSENSEPQNRNSDTVDNESSVLSNNNSNNNHPLTPKTFLLKDNHRYDITVPDHWIYNGTYYMFDHWLGIGKNDEVIDDDAKGNGSGSTTTLNTLAGSNNTTLTAVYQAVPITGEHFSDKIYHQFLTNNTVITLSEGEYCCVPNGPVQIEKIYPDHVALKVFGFNIVRIITENATLHVGENITAGCGDSWVNLRLLKINDNDNTATFYKIYTVTGCPV</sequence>
<dbReference type="HOGENOM" id="CLU_856869_0_0_2"/>
<feature type="transmembrane region" description="Helical" evidence="2">
    <location>
        <begin position="12"/>
        <end position="36"/>
    </location>
</feature>
<proteinExistence type="predicted"/>
<organism evidence="3 4">
    <name type="scientific">Candidatus Nitrososphaera evergladensis SR1</name>
    <dbReference type="NCBI Taxonomy" id="1459636"/>
    <lineage>
        <taxon>Archaea</taxon>
        <taxon>Nitrososphaerota</taxon>
        <taxon>Nitrososphaeria</taxon>
        <taxon>Nitrososphaerales</taxon>
        <taxon>Nitrososphaeraceae</taxon>
        <taxon>Nitrososphaera</taxon>
    </lineage>
</organism>
<keyword evidence="2" id="KW-1133">Transmembrane helix</keyword>
<dbReference type="EMBL" id="CP007174">
    <property type="protein sequence ID" value="AIF84048.1"/>
    <property type="molecule type" value="Genomic_DNA"/>
</dbReference>
<keyword evidence="2" id="KW-0472">Membrane</keyword>
<keyword evidence="4" id="KW-1185">Reference proteome</keyword>
<accession>A0A075MSB4</accession>
<keyword evidence="2" id="KW-0812">Transmembrane</keyword>
<evidence type="ECO:0000313" key="4">
    <source>
        <dbReference type="Proteomes" id="UP000028194"/>
    </source>
</evidence>
<evidence type="ECO:0000313" key="3">
    <source>
        <dbReference type="EMBL" id="AIF84048.1"/>
    </source>
</evidence>
<feature type="region of interest" description="Disordered" evidence="1">
    <location>
        <begin position="105"/>
        <end position="141"/>
    </location>
</feature>
<feature type="compositionally biased region" description="Polar residues" evidence="1">
    <location>
        <begin position="111"/>
        <end position="121"/>
    </location>
</feature>
<gene>
    <name evidence="3" type="ORF">NTE_01990</name>
</gene>
<feature type="compositionally biased region" description="Low complexity" evidence="1">
    <location>
        <begin position="124"/>
        <end position="137"/>
    </location>
</feature>
<dbReference type="Proteomes" id="UP000028194">
    <property type="component" value="Chromosome"/>
</dbReference>
<evidence type="ECO:0000256" key="2">
    <source>
        <dbReference type="SAM" id="Phobius"/>
    </source>
</evidence>
<dbReference type="KEGG" id="nev:NTE_01990"/>
<dbReference type="AlphaFoldDB" id="A0A075MSB4"/>
<protein>
    <submittedName>
        <fullName evidence="3">Uncharacterized protein</fullName>
    </submittedName>
</protein>
<name>A0A075MSB4_9ARCH</name>
<reference evidence="3 4" key="1">
    <citation type="journal article" date="2014" name="PLoS ONE">
        <title>Genome Sequence of Candidatus Nitrososphaera evergladensis from Group I.1b Enriched from Everglades Soil Reveals Novel Genomic Features of the Ammonia-Oxidizing Archaea.</title>
        <authorList>
            <person name="Zhalnina K.V."/>
            <person name="Dias R."/>
            <person name="Leonard M.T."/>
            <person name="Dorr de Quadros P."/>
            <person name="Camargo F.A."/>
            <person name="Drew J.C."/>
            <person name="Farmerie W.G."/>
            <person name="Daroub S.H."/>
            <person name="Triplett E.W."/>
        </authorList>
    </citation>
    <scope>NUCLEOTIDE SEQUENCE [LARGE SCALE GENOMIC DNA]</scope>
    <source>
        <strain evidence="3 4">SR1</strain>
    </source>
</reference>
<evidence type="ECO:0000256" key="1">
    <source>
        <dbReference type="SAM" id="MobiDB-lite"/>
    </source>
</evidence>